<reference evidence="1" key="2">
    <citation type="journal article" date="2007" name="Proc. Natl. Acad. Sci. U.S.A.">
        <title>Proteorhodopsin photosystem gene expression enables photophosphorylation in a heterologous host.</title>
        <authorList>
            <person name="Martinez A."/>
            <person name="Bradley A.S."/>
            <person name="Waldbauer J.R."/>
            <person name="Summons R.E."/>
            <person name="Delong E.F."/>
        </authorList>
    </citation>
    <scope>NUCLEOTIDE SEQUENCE</scope>
</reference>
<dbReference type="AlphaFoldDB" id="A4GIF5"/>
<accession>A4GIF5</accession>
<name>A4GIF5_9BACT</name>
<organism evidence="1">
    <name type="scientific">uncultured marine bacterium HF10_19P19</name>
    <dbReference type="NCBI Taxonomy" id="413067"/>
    <lineage>
        <taxon>Bacteria</taxon>
        <taxon>environmental samples</taxon>
    </lineage>
</organism>
<gene>
    <name evidence="1" type="ORF">ALOHA_HF1019P19.28</name>
</gene>
<protein>
    <submittedName>
        <fullName evidence="1">Uncharacterized protein</fullName>
    </submittedName>
</protein>
<dbReference type="Pfam" id="PF19879">
    <property type="entry name" value="DUF6352"/>
    <property type="match status" value="1"/>
</dbReference>
<reference evidence="1" key="1">
    <citation type="journal article" date="2007" name="Environ. Microbiol.">
        <title>Proteorhodopsin photosystem gene clusters exhibit co-evolutionary trends and shared ancestry among diverse marine microbial phyla.</title>
        <authorList>
            <person name="McCarren J."/>
            <person name="Delong E.F."/>
        </authorList>
    </citation>
    <scope>NUCLEOTIDE SEQUENCE</scope>
</reference>
<evidence type="ECO:0000313" key="1">
    <source>
        <dbReference type="EMBL" id="ABL60965.1"/>
    </source>
</evidence>
<proteinExistence type="predicted"/>
<dbReference type="InterPro" id="IPR045932">
    <property type="entry name" value="DUF6352"/>
</dbReference>
<dbReference type="EMBL" id="EF100190">
    <property type="protein sequence ID" value="ABL60965.1"/>
    <property type="molecule type" value="Genomic_DNA"/>
</dbReference>
<sequence length="335" mass="37431">MNSTTAAQTPDFWLTSGWHLCDHGPEGGLMPSADFMLAYFHRPELALVEESCAAETALHEKLISDPFAVVTEDELAVLADPDVAHNYRAVLAFRQFVAEYDTLQSAYMAIAQGASVSFPPLFVDQMAQIILREILDGVDDPLQIRAAEILFRSQSVTTEDGRIMIADQSTVQLQADYQRSLKQQERPEEVQIDILTSETKQLYWERSDRFDTSVDIAFTQPGLDAFARVLEKWVAHFLHLQVTITPLVKIEDDHWLWHLGLDMNATAILNDLYAGKDVSEDRLREILCLFKLTAETGLKPEMAGHPVYMGLAMNAAGIVSAKPQNLLVNLPLSDA</sequence>